<proteinExistence type="predicted"/>
<comment type="caution">
    <text evidence="2">The sequence shown here is derived from an EMBL/GenBank/DDBJ whole genome shotgun (WGS) entry which is preliminary data.</text>
</comment>
<dbReference type="PANTHER" id="PTHR43713:SF3">
    <property type="entry name" value="GLUTAMATE-1-SEMIALDEHYDE 2,1-AMINOMUTASE 1, CHLOROPLASTIC-RELATED"/>
    <property type="match status" value="1"/>
</dbReference>
<keyword evidence="2" id="KW-0808">Transferase</keyword>
<dbReference type="AlphaFoldDB" id="T1CH45"/>
<dbReference type="Gene3D" id="3.90.1150.10">
    <property type="entry name" value="Aspartate Aminotransferase, domain 1"/>
    <property type="match status" value="1"/>
</dbReference>
<gene>
    <name evidence="2" type="ORF">B2A_01147</name>
</gene>
<dbReference type="InterPro" id="IPR015422">
    <property type="entry name" value="PyrdxlP-dep_Trfase_small"/>
</dbReference>
<comment type="cofactor">
    <cofactor evidence="1">
        <name>pyridoxal 5'-phosphate</name>
        <dbReference type="ChEBI" id="CHEBI:597326"/>
    </cofactor>
</comment>
<keyword evidence="2" id="KW-0032">Aminotransferase</keyword>
<protein>
    <submittedName>
        <fullName evidence="2">Glutamate-1-semialdehyde 2,1-aminomutase (GSA) (Glutamate-1-semialdehyde aminotransferase)</fullName>
    </submittedName>
</protein>
<evidence type="ECO:0000256" key="1">
    <source>
        <dbReference type="ARBA" id="ARBA00001933"/>
    </source>
</evidence>
<dbReference type="SUPFAM" id="SSF53383">
    <property type="entry name" value="PLP-dependent transferases"/>
    <property type="match status" value="1"/>
</dbReference>
<dbReference type="EMBL" id="AUZZ01000863">
    <property type="protein sequence ID" value="EQD66495.1"/>
    <property type="molecule type" value="Genomic_DNA"/>
</dbReference>
<dbReference type="PANTHER" id="PTHR43713">
    <property type="entry name" value="GLUTAMATE-1-SEMIALDEHYDE 2,1-AMINOMUTASE"/>
    <property type="match status" value="1"/>
</dbReference>
<reference evidence="2" key="1">
    <citation type="submission" date="2013-08" db="EMBL/GenBank/DDBJ databases">
        <authorList>
            <person name="Mendez C."/>
            <person name="Richter M."/>
            <person name="Ferrer M."/>
            <person name="Sanchez J."/>
        </authorList>
    </citation>
    <scope>NUCLEOTIDE SEQUENCE</scope>
</reference>
<dbReference type="InterPro" id="IPR015424">
    <property type="entry name" value="PyrdxlP-dep_Trfase"/>
</dbReference>
<organism evidence="2">
    <name type="scientific">mine drainage metagenome</name>
    <dbReference type="NCBI Taxonomy" id="410659"/>
    <lineage>
        <taxon>unclassified sequences</taxon>
        <taxon>metagenomes</taxon>
        <taxon>ecological metagenomes</taxon>
    </lineage>
</organism>
<name>T1CH45_9ZZZZ</name>
<sequence length="148" mass="16071">METVSPLGPVYQAGTLSGNPLAMAAGIAMLDRLTSAVYRTLERTGAALERSLVDGAEQERVRPFRVQRVGSMVGLFFAGGPIRDLADAERSDRARYARFFHAALDRGVYLPPSPLETTFASAAMRPADLERAARAFRAGFRAVREARA</sequence>
<reference evidence="2" key="2">
    <citation type="journal article" date="2014" name="ISME J.">
        <title>Microbial stratification in low pH oxic and suboxic macroscopic growths along an acid mine drainage.</title>
        <authorList>
            <person name="Mendez-Garcia C."/>
            <person name="Mesa V."/>
            <person name="Sprenger R.R."/>
            <person name="Richter M."/>
            <person name="Diez M.S."/>
            <person name="Solano J."/>
            <person name="Bargiela R."/>
            <person name="Golyshina O.V."/>
            <person name="Manteca A."/>
            <person name="Ramos J.L."/>
            <person name="Gallego J.R."/>
            <person name="Llorente I."/>
            <person name="Martins Dos Santos V.A."/>
            <person name="Jensen O.N."/>
            <person name="Pelaez A.I."/>
            <person name="Sanchez J."/>
            <person name="Ferrer M."/>
        </authorList>
    </citation>
    <scope>NUCLEOTIDE SEQUENCE</scope>
</reference>
<accession>T1CH45</accession>
<dbReference type="GO" id="GO:0008483">
    <property type="term" value="F:transaminase activity"/>
    <property type="evidence" value="ECO:0007669"/>
    <property type="project" value="UniProtKB-KW"/>
</dbReference>
<evidence type="ECO:0000313" key="2">
    <source>
        <dbReference type="EMBL" id="EQD66495.1"/>
    </source>
</evidence>